<evidence type="ECO:0000256" key="10">
    <source>
        <dbReference type="PROSITE-ProRule" id="PRU10141"/>
    </source>
</evidence>
<feature type="domain" description="Protein kinase" evidence="12">
    <location>
        <begin position="243"/>
        <end position="578"/>
    </location>
</feature>
<dbReference type="InterPro" id="IPR004539">
    <property type="entry name" value="Transl_elong_EF1A_euk/arc"/>
</dbReference>
<dbReference type="NCBIfam" id="NF008969">
    <property type="entry name" value="PRK12317.1"/>
    <property type="match status" value="1"/>
</dbReference>
<dbReference type="Pfam" id="PF03144">
    <property type="entry name" value="GTP_EFTU_D2"/>
    <property type="match status" value="1"/>
</dbReference>
<evidence type="ECO:0000256" key="9">
    <source>
        <dbReference type="ARBA" id="ARBA00023134"/>
    </source>
</evidence>
<dbReference type="InterPro" id="IPR011009">
    <property type="entry name" value="Kinase-like_dom_sf"/>
</dbReference>
<keyword evidence="6" id="KW-0251">Elongation factor</keyword>
<gene>
    <name evidence="14" type="ORF">AZE42_01275</name>
</gene>
<dbReference type="PANTHER" id="PTHR23115">
    <property type="entry name" value="TRANSLATION FACTOR"/>
    <property type="match status" value="1"/>
</dbReference>
<keyword evidence="5 10" id="KW-0547">Nucleotide-binding</keyword>
<comment type="caution">
    <text evidence="14">The sequence shown here is derived from an EMBL/GenBank/DDBJ whole genome shotgun (WGS) entry which is preliminary data.</text>
</comment>
<dbReference type="GO" id="GO:0004672">
    <property type="term" value="F:protein kinase activity"/>
    <property type="evidence" value="ECO:0007669"/>
    <property type="project" value="InterPro"/>
</dbReference>
<evidence type="ECO:0000256" key="4">
    <source>
        <dbReference type="ARBA" id="ARBA00022490"/>
    </source>
</evidence>
<sequence length="1070" mass="116564">MLAGPAVDLVFDDDDWLTPAPPLLYRSTSVGSSWGVTSIGRGFDWSTKESDQAISPPEYPLGEKPPIISENLPKREDPKLQIATRQSFTVSPVSVRVLPQHQTSPSCREPLTISPSSSASSAPHTINLTDSPISAFPSHLPSRPPSRPPSRSSLHATTPLQPSASEAHRPPPRRRSSQQRVSLVAGRVMIATIEPPSPPPIMPQILHRSGSTGSLWSCVESAGPPTPAREAASLPDGKTISDFFIEGEIGRGAYGLVKKAREYKSDGSLGPPMVLKQIIKSRILADCWKRHPRFGTVPIEIFVMSAISSTSYTLPAVRPWDPSRHRLPDRTDGDASRTCRDPDGNWEEGKVVKGHPNICPLLDFFEDNHYYYLVLPSSMPEKKSDEPPPPTDLFDLVEAYPQGLPSFDVRSYLGQLADALCFLHSHGIVHRDLKDENVVLGPGGKCILIDFGSSGLVKNKGWDTFSGTLDYAGPEILRGERYYGKEQDVWAFGIVAYVLLVGECPFVTAAEAQEGLNSPFANASIALDERCGDDKEREGEEDDGGGAQGDAAALVRACLQVDVGARPTFENILQCRFLKGGKGWGMEFPFGNQHHISPQPSAFPTRKSFKMGKDKIHVNVVVIGHVDSGKSTTTGHLIYKCGGIDKRTIEKFEKEAAELGKGSFKYAWVLDKLKAERERGITIDIALWKFETPKYMVTVIDAPGHRDFIKNMITGTSQADCAILIIAGGTGEFEAGISKDGQTREHALLAFTLGVRQLIVAVNKMDTTKWSEDRFNEIIKETSTFIKKVGYNPKAVAFVPISGWHGDNMLEESPNMPWYKGWTKETKGGVVKGKTLLDAIDAIEPPVRPSDKPLRLPLQDVYKIGGIGTVPVGRVETGVIKAGMIVNFAPSNVTTEVKSVEMHHEQLVEGLPGDNVGFNVKNVSVKDIRRGNVASDSKNDPAKEAASFNAQVIVLNHPGQIGAGYAPVLDCHTAHIACKFAELIEKIDRRSGKSLEAAPKFVKSGDACIVKLIPSKPMCVESYNEYPPLGRFAVRDMRQTVAVGVIKSVDKTDKSGGKVTKSAEKASKKK</sequence>
<dbReference type="CDD" id="cd01883">
    <property type="entry name" value="EF1_alpha"/>
    <property type="match status" value="1"/>
</dbReference>
<dbReference type="InterPro" id="IPR009000">
    <property type="entry name" value="Transl_B-barrel_sf"/>
</dbReference>
<keyword evidence="7 10" id="KW-0067">ATP-binding</keyword>
<keyword evidence="4" id="KW-0963">Cytoplasm</keyword>
<feature type="binding site" evidence="10">
    <location>
        <position position="276"/>
    </location>
    <ligand>
        <name>ATP</name>
        <dbReference type="ChEBI" id="CHEBI:30616"/>
    </ligand>
</feature>
<evidence type="ECO:0000256" key="11">
    <source>
        <dbReference type="SAM" id="MobiDB-lite"/>
    </source>
</evidence>
<protein>
    <recommendedName>
        <fullName evidence="16">Tr-type G domain-containing protein</fullName>
    </recommendedName>
</protein>
<evidence type="ECO:0000313" key="15">
    <source>
        <dbReference type="Proteomes" id="UP000183567"/>
    </source>
</evidence>
<keyword evidence="8" id="KW-0648">Protein biosynthesis</keyword>
<dbReference type="GO" id="GO:0005737">
    <property type="term" value="C:cytoplasm"/>
    <property type="evidence" value="ECO:0007669"/>
    <property type="project" value="UniProtKB-SubCell"/>
</dbReference>
<dbReference type="FunFam" id="2.40.30.10:FF:000003">
    <property type="entry name" value="Elongation factor 1-alpha"/>
    <property type="match status" value="1"/>
</dbReference>
<dbReference type="PROSITE" id="PS00108">
    <property type="entry name" value="PROTEIN_KINASE_ST"/>
    <property type="match status" value="1"/>
</dbReference>
<evidence type="ECO:0000256" key="1">
    <source>
        <dbReference type="ARBA" id="ARBA00004496"/>
    </source>
</evidence>
<dbReference type="InterPro" id="IPR008271">
    <property type="entry name" value="Ser/Thr_kinase_AS"/>
</dbReference>
<dbReference type="STRING" id="180088.A0A1J8QDG5"/>
<dbReference type="Gene3D" id="1.10.510.10">
    <property type="entry name" value="Transferase(Phosphotransferase) domain 1"/>
    <property type="match status" value="1"/>
</dbReference>
<dbReference type="InterPro" id="IPR027417">
    <property type="entry name" value="P-loop_NTPase"/>
</dbReference>
<dbReference type="AlphaFoldDB" id="A0A1J8QDG5"/>
<keyword evidence="15" id="KW-1185">Reference proteome</keyword>
<feature type="compositionally biased region" description="Low complexity" evidence="11">
    <location>
        <begin position="114"/>
        <end position="123"/>
    </location>
</feature>
<dbReference type="InterPro" id="IPR000795">
    <property type="entry name" value="T_Tr_GTP-bd_dom"/>
</dbReference>
<dbReference type="InterPro" id="IPR017441">
    <property type="entry name" value="Protein_kinase_ATP_BS"/>
</dbReference>
<dbReference type="InterPro" id="IPR000719">
    <property type="entry name" value="Prot_kinase_dom"/>
</dbReference>
<dbReference type="InterPro" id="IPR031157">
    <property type="entry name" value="G_TR_CS"/>
</dbReference>
<dbReference type="Pfam" id="PF00009">
    <property type="entry name" value="GTP_EFTU"/>
    <property type="match status" value="1"/>
</dbReference>
<evidence type="ECO:0000256" key="3">
    <source>
        <dbReference type="ARBA" id="ARBA00022481"/>
    </source>
</evidence>
<dbReference type="FunFam" id="3.40.50.300:FF:000211">
    <property type="entry name" value="Elongation factor 1-alpha"/>
    <property type="match status" value="1"/>
</dbReference>
<dbReference type="Proteomes" id="UP000183567">
    <property type="component" value="Unassembled WGS sequence"/>
</dbReference>
<dbReference type="PRINTS" id="PR00315">
    <property type="entry name" value="ELONGATNFCT"/>
</dbReference>
<dbReference type="FunFam" id="2.40.30.10:FF:000005">
    <property type="entry name" value="Elongation factor 1-alpha"/>
    <property type="match status" value="1"/>
</dbReference>
<evidence type="ECO:0000256" key="7">
    <source>
        <dbReference type="ARBA" id="ARBA00022840"/>
    </source>
</evidence>
<dbReference type="GO" id="GO:0005524">
    <property type="term" value="F:ATP binding"/>
    <property type="evidence" value="ECO:0007669"/>
    <property type="project" value="UniProtKB-UniRule"/>
</dbReference>
<dbReference type="SUPFAM" id="SSF50447">
    <property type="entry name" value="Translation proteins"/>
    <property type="match status" value="1"/>
</dbReference>
<evidence type="ECO:0000259" key="12">
    <source>
        <dbReference type="PROSITE" id="PS50011"/>
    </source>
</evidence>
<evidence type="ECO:0000256" key="6">
    <source>
        <dbReference type="ARBA" id="ARBA00022768"/>
    </source>
</evidence>
<dbReference type="OrthoDB" id="342024at2759"/>
<comment type="subcellular location">
    <subcellularLocation>
        <location evidence="1">Cytoplasm</location>
    </subcellularLocation>
</comment>
<dbReference type="InterPro" id="IPR004161">
    <property type="entry name" value="EFTu-like_2"/>
</dbReference>
<dbReference type="NCBIfam" id="TIGR00483">
    <property type="entry name" value="EF-1_alpha"/>
    <property type="match status" value="1"/>
</dbReference>
<evidence type="ECO:0000256" key="5">
    <source>
        <dbReference type="ARBA" id="ARBA00022741"/>
    </source>
</evidence>
<comment type="similarity">
    <text evidence="2">Belongs to the TRAFAC class translation factor GTPase superfamily. Classic translation factor GTPase family. EF-Tu/EF-1A subfamily.</text>
</comment>
<evidence type="ECO:0000256" key="2">
    <source>
        <dbReference type="ARBA" id="ARBA00007249"/>
    </source>
</evidence>
<dbReference type="PROSITE" id="PS00301">
    <property type="entry name" value="G_TR_1"/>
    <property type="match status" value="1"/>
</dbReference>
<keyword evidence="9" id="KW-0342">GTP-binding</keyword>
<keyword evidence="3" id="KW-0488">Methylation</keyword>
<accession>A0A1J8QDG5</accession>
<dbReference type="GO" id="GO:0005525">
    <property type="term" value="F:GTP binding"/>
    <property type="evidence" value="ECO:0007669"/>
    <property type="project" value="UniProtKB-KW"/>
</dbReference>
<dbReference type="Pfam" id="PF00069">
    <property type="entry name" value="Pkinase"/>
    <property type="match status" value="1"/>
</dbReference>
<organism evidence="14 15">
    <name type="scientific">Rhizopogon vesiculosus</name>
    <dbReference type="NCBI Taxonomy" id="180088"/>
    <lineage>
        <taxon>Eukaryota</taxon>
        <taxon>Fungi</taxon>
        <taxon>Dikarya</taxon>
        <taxon>Basidiomycota</taxon>
        <taxon>Agaricomycotina</taxon>
        <taxon>Agaricomycetes</taxon>
        <taxon>Agaricomycetidae</taxon>
        <taxon>Boletales</taxon>
        <taxon>Suillineae</taxon>
        <taxon>Rhizopogonaceae</taxon>
        <taxon>Rhizopogon</taxon>
    </lineage>
</organism>
<dbReference type="SUPFAM" id="SSF56112">
    <property type="entry name" value="Protein kinase-like (PK-like)"/>
    <property type="match status" value="1"/>
</dbReference>
<feature type="region of interest" description="Disordered" evidence="11">
    <location>
        <begin position="46"/>
        <end position="73"/>
    </location>
</feature>
<dbReference type="InterPro" id="IPR050100">
    <property type="entry name" value="TRAFAC_GTPase_members"/>
</dbReference>
<feature type="region of interest" description="Disordered" evidence="11">
    <location>
        <begin position="325"/>
        <end position="347"/>
    </location>
</feature>
<evidence type="ECO:0008006" key="16">
    <source>
        <dbReference type="Google" id="ProtNLM"/>
    </source>
</evidence>
<dbReference type="SUPFAM" id="SSF50465">
    <property type="entry name" value="EF-Tu/eEF-1alpha/eIF2-gamma C-terminal domain"/>
    <property type="match status" value="1"/>
</dbReference>
<dbReference type="InterPro" id="IPR009001">
    <property type="entry name" value="Transl_elong_EF1A/Init_IF2_C"/>
</dbReference>
<dbReference type="EMBL" id="LVVM01001351">
    <property type="protein sequence ID" value="OJA18695.1"/>
    <property type="molecule type" value="Genomic_DNA"/>
</dbReference>
<proteinExistence type="inferred from homology"/>
<dbReference type="Gene3D" id="3.40.50.300">
    <property type="entry name" value="P-loop containing nucleotide triphosphate hydrolases"/>
    <property type="match status" value="1"/>
</dbReference>
<dbReference type="InterPro" id="IPR054696">
    <property type="entry name" value="GTP-eEF1A_C"/>
</dbReference>
<evidence type="ECO:0000313" key="14">
    <source>
        <dbReference type="EMBL" id="OJA18695.1"/>
    </source>
</evidence>
<name>A0A1J8QDG5_9AGAM</name>
<dbReference type="PROSITE" id="PS51722">
    <property type="entry name" value="G_TR_2"/>
    <property type="match status" value="1"/>
</dbReference>
<dbReference type="SMART" id="SM00220">
    <property type="entry name" value="S_TKc"/>
    <property type="match status" value="1"/>
</dbReference>
<dbReference type="CDD" id="cd03705">
    <property type="entry name" value="EF1_alpha_III"/>
    <property type="match status" value="1"/>
</dbReference>
<dbReference type="Gene3D" id="2.40.30.10">
    <property type="entry name" value="Translation factors"/>
    <property type="match status" value="2"/>
</dbReference>
<dbReference type="SUPFAM" id="SSF52540">
    <property type="entry name" value="P-loop containing nucleoside triphosphate hydrolases"/>
    <property type="match status" value="1"/>
</dbReference>
<evidence type="ECO:0000259" key="13">
    <source>
        <dbReference type="PROSITE" id="PS51722"/>
    </source>
</evidence>
<reference evidence="14 15" key="1">
    <citation type="submission" date="2016-03" db="EMBL/GenBank/DDBJ databases">
        <title>Comparative genomics of the ectomycorrhizal sister species Rhizopogon vinicolor and Rhizopogon vesiculosus (Basidiomycota: Boletales) reveals a divergence of the mating type B locus.</title>
        <authorList>
            <person name="Mujic A.B."/>
            <person name="Kuo A."/>
            <person name="Tritt A."/>
            <person name="Lipzen A."/>
            <person name="Chen C."/>
            <person name="Johnson J."/>
            <person name="Sharma A."/>
            <person name="Barry K."/>
            <person name="Grigoriev I.V."/>
            <person name="Spatafora J.W."/>
        </authorList>
    </citation>
    <scope>NUCLEOTIDE SEQUENCE [LARGE SCALE GENOMIC DNA]</scope>
    <source>
        <strain evidence="14 15">AM-OR11-056</strain>
    </source>
</reference>
<feature type="domain" description="Tr-type G" evidence="13">
    <location>
        <begin position="615"/>
        <end position="850"/>
    </location>
</feature>
<dbReference type="GO" id="GO:0003924">
    <property type="term" value="F:GTPase activity"/>
    <property type="evidence" value="ECO:0007669"/>
    <property type="project" value="InterPro"/>
</dbReference>
<evidence type="ECO:0000256" key="8">
    <source>
        <dbReference type="ARBA" id="ARBA00022917"/>
    </source>
</evidence>
<dbReference type="PROSITE" id="PS50011">
    <property type="entry name" value="PROTEIN_KINASE_DOM"/>
    <property type="match status" value="1"/>
</dbReference>
<dbReference type="CDD" id="cd03693">
    <property type="entry name" value="EF1_alpha_II"/>
    <property type="match status" value="1"/>
</dbReference>
<dbReference type="GO" id="GO:0003746">
    <property type="term" value="F:translation elongation factor activity"/>
    <property type="evidence" value="ECO:0007669"/>
    <property type="project" value="UniProtKB-KW"/>
</dbReference>
<dbReference type="PROSITE" id="PS00107">
    <property type="entry name" value="PROTEIN_KINASE_ATP"/>
    <property type="match status" value="1"/>
</dbReference>
<feature type="region of interest" description="Disordered" evidence="11">
    <location>
        <begin position="94"/>
        <end position="181"/>
    </location>
</feature>
<dbReference type="Gene3D" id="3.30.200.20">
    <property type="entry name" value="Phosphorylase Kinase, domain 1"/>
    <property type="match status" value="1"/>
</dbReference>
<dbReference type="Pfam" id="PF22594">
    <property type="entry name" value="GTP-eEF1A_C"/>
    <property type="match status" value="1"/>
</dbReference>